<sequence length="97" mass="10194">MAFPNRLLTRSTWRHVGLGLATTVFALGALATLSPTVAADSLGVTPTTPEGRTITEKTMVLLGIRDVAVAATLISFHIEGKGKEMGVLTTAWTLVCV</sequence>
<dbReference type="OrthoDB" id="4157173at2759"/>
<dbReference type="Pfam" id="PF14087">
    <property type="entry name" value="DUF4267"/>
    <property type="match status" value="1"/>
</dbReference>
<protein>
    <submittedName>
        <fullName evidence="1">Uncharacterized protein</fullName>
    </submittedName>
</protein>
<evidence type="ECO:0000313" key="2">
    <source>
        <dbReference type="Proteomes" id="UP000800035"/>
    </source>
</evidence>
<dbReference type="InterPro" id="IPR025363">
    <property type="entry name" value="DUF4267"/>
</dbReference>
<proteinExistence type="predicted"/>
<dbReference type="AlphaFoldDB" id="A0A6A5U6Q8"/>
<reference evidence="1" key="1">
    <citation type="journal article" date="2020" name="Stud. Mycol.">
        <title>101 Dothideomycetes genomes: a test case for predicting lifestyles and emergence of pathogens.</title>
        <authorList>
            <person name="Haridas S."/>
            <person name="Albert R."/>
            <person name="Binder M."/>
            <person name="Bloem J."/>
            <person name="Labutti K."/>
            <person name="Salamov A."/>
            <person name="Andreopoulos B."/>
            <person name="Baker S."/>
            <person name="Barry K."/>
            <person name="Bills G."/>
            <person name="Bluhm B."/>
            <person name="Cannon C."/>
            <person name="Castanera R."/>
            <person name="Culley D."/>
            <person name="Daum C."/>
            <person name="Ezra D."/>
            <person name="Gonzalez J."/>
            <person name="Henrissat B."/>
            <person name="Kuo A."/>
            <person name="Liang C."/>
            <person name="Lipzen A."/>
            <person name="Lutzoni F."/>
            <person name="Magnuson J."/>
            <person name="Mondo S."/>
            <person name="Nolan M."/>
            <person name="Ohm R."/>
            <person name="Pangilinan J."/>
            <person name="Park H.-J."/>
            <person name="Ramirez L."/>
            <person name="Alfaro M."/>
            <person name="Sun H."/>
            <person name="Tritt A."/>
            <person name="Yoshinaga Y."/>
            <person name="Zwiers L.-H."/>
            <person name="Turgeon B."/>
            <person name="Goodwin S."/>
            <person name="Spatafora J."/>
            <person name="Crous P."/>
            <person name="Grigoriev I."/>
        </authorList>
    </citation>
    <scope>NUCLEOTIDE SEQUENCE</scope>
    <source>
        <strain evidence="1">CBS 675.92</strain>
    </source>
</reference>
<evidence type="ECO:0000313" key="1">
    <source>
        <dbReference type="EMBL" id="KAF1959659.1"/>
    </source>
</evidence>
<name>A0A6A5U6Q8_9PLEO</name>
<dbReference type="EMBL" id="ML976984">
    <property type="protein sequence ID" value="KAF1959659.1"/>
    <property type="molecule type" value="Genomic_DNA"/>
</dbReference>
<gene>
    <name evidence="1" type="ORF">CC80DRAFT_584288</name>
</gene>
<organism evidence="1 2">
    <name type="scientific">Byssothecium circinans</name>
    <dbReference type="NCBI Taxonomy" id="147558"/>
    <lineage>
        <taxon>Eukaryota</taxon>
        <taxon>Fungi</taxon>
        <taxon>Dikarya</taxon>
        <taxon>Ascomycota</taxon>
        <taxon>Pezizomycotina</taxon>
        <taxon>Dothideomycetes</taxon>
        <taxon>Pleosporomycetidae</taxon>
        <taxon>Pleosporales</taxon>
        <taxon>Massarineae</taxon>
        <taxon>Massarinaceae</taxon>
        <taxon>Byssothecium</taxon>
    </lineage>
</organism>
<keyword evidence="2" id="KW-1185">Reference proteome</keyword>
<accession>A0A6A5U6Q8</accession>
<dbReference type="Proteomes" id="UP000800035">
    <property type="component" value="Unassembled WGS sequence"/>
</dbReference>